<reference evidence="1 2" key="1">
    <citation type="submission" date="2019-04" db="EMBL/GenBank/DDBJ databases">
        <authorList>
            <person name="Poehlein A."/>
            <person name="Bengelsdorf F.R."/>
            <person name="Duerre P."/>
            <person name="Daniel R."/>
        </authorList>
    </citation>
    <scope>NUCLEOTIDE SEQUENCE [LARGE SCALE GENOMIC DNA]</scope>
    <source>
        <strain evidence="1 2">BS-1</strain>
    </source>
</reference>
<organism evidence="1 2">
    <name type="scientific">Caproiciproducens galactitolivorans</name>
    <dbReference type="NCBI Taxonomy" id="642589"/>
    <lineage>
        <taxon>Bacteria</taxon>
        <taxon>Bacillati</taxon>
        <taxon>Bacillota</taxon>
        <taxon>Clostridia</taxon>
        <taxon>Eubacteriales</taxon>
        <taxon>Acutalibacteraceae</taxon>
        <taxon>Caproiciproducens</taxon>
    </lineage>
</organism>
<dbReference type="AlphaFoldDB" id="A0A4Z0XWK8"/>
<proteinExistence type="predicted"/>
<dbReference type="RefSeq" id="WP_135660430.1">
    <property type="nucleotide sequence ID" value="NZ_SRMQ01000010.1"/>
</dbReference>
<dbReference type="Proteomes" id="UP000297714">
    <property type="component" value="Unassembled WGS sequence"/>
</dbReference>
<gene>
    <name evidence="1" type="ORF">CAGA_20360</name>
</gene>
<sequence length="258" mass="30420">MKEQLLNKFPEWYKDLNPDKYYMVLSNDFDSYYSCKLLKHLFGLTIGGFYSLDSGLYLNPERSEGKEPIFIDLSVTRCKTFDNHFTFIDNPESINPNIITNIYYKKFNGSTLALLCSLFNRDLSKYNEESLTTLLCIDGWYIGYYNKGGKYKDVNIYWYEMLDMDKYLLPLLQEHDNQYFVDFISKYGLNESITMIDNHLHCNLNVGIPKYEFELVQPVKRQNMSTYELRSIYSNNPDSIITAAECYKDKYSVCRKAV</sequence>
<comment type="caution">
    <text evidence="1">The sequence shown here is derived from an EMBL/GenBank/DDBJ whole genome shotgun (WGS) entry which is preliminary data.</text>
</comment>
<accession>A0A4Z0XWK8</accession>
<evidence type="ECO:0000313" key="2">
    <source>
        <dbReference type="Proteomes" id="UP000297714"/>
    </source>
</evidence>
<name>A0A4Z0XWK8_9FIRM</name>
<keyword evidence="2" id="KW-1185">Reference proteome</keyword>
<evidence type="ECO:0000313" key="1">
    <source>
        <dbReference type="EMBL" id="TGJ75829.1"/>
    </source>
</evidence>
<protein>
    <submittedName>
        <fullName evidence="1">Uncharacterized protein</fullName>
    </submittedName>
</protein>
<dbReference type="EMBL" id="SRMQ01000010">
    <property type="protein sequence ID" value="TGJ75829.1"/>
    <property type="molecule type" value="Genomic_DNA"/>
</dbReference>
<dbReference type="OrthoDB" id="2603165at2"/>